<dbReference type="FunCoup" id="G0V9Q8">
    <property type="interactions" value="589"/>
</dbReference>
<dbReference type="SUPFAM" id="SSF56112">
    <property type="entry name" value="Protein kinase-like (PK-like)"/>
    <property type="match status" value="1"/>
</dbReference>
<dbReference type="InterPro" id="IPR000253">
    <property type="entry name" value="FHA_dom"/>
</dbReference>
<dbReference type="PROSITE" id="PS00107">
    <property type="entry name" value="PROTEIN_KINASE_ATP"/>
    <property type="match status" value="1"/>
</dbReference>
<protein>
    <recommendedName>
        <fullName evidence="10">DNA damage response protein kinase DUN1</fullName>
    </recommendedName>
</protein>
<dbReference type="OrthoDB" id="407410at2759"/>
<dbReference type="HOGENOM" id="CLU_000288_63_47_1"/>
<dbReference type="GO" id="GO:0004674">
    <property type="term" value="F:protein serine/threonine kinase activity"/>
    <property type="evidence" value="ECO:0007669"/>
    <property type="project" value="EnsemblFungi"/>
</dbReference>
<dbReference type="InterPro" id="IPR011009">
    <property type="entry name" value="Kinase-like_dom_sf"/>
</dbReference>
<feature type="compositionally biased region" description="Basic and acidic residues" evidence="5">
    <location>
        <begin position="1"/>
        <end position="15"/>
    </location>
</feature>
<dbReference type="PROSITE" id="PS50011">
    <property type="entry name" value="PROTEIN_KINASE_DOM"/>
    <property type="match status" value="1"/>
</dbReference>
<dbReference type="SMART" id="SM00240">
    <property type="entry name" value="FHA"/>
    <property type="match status" value="1"/>
</dbReference>
<keyword evidence="3 4" id="KW-0067">ATP-binding</keyword>
<dbReference type="PROSITE" id="PS50006">
    <property type="entry name" value="FHA_DOMAIN"/>
    <property type="match status" value="1"/>
</dbReference>
<dbReference type="STRING" id="1064592.G0V9Q8"/>
<feature type="domain" description="Protein kinase" evidence="7">
    <location>
        <begin position="204"/>
        <end position="484"/>
    </location>
</feature>
<dbReference type="CDD" id="cd05117">
    <property type="entry name" value="STKc_CAMK"/>
    <property type="match status" value="1"/>
</dbReference>
<dbReference type="Gene3D" id="1.10.510.10">
    <property type="entry name" value="Transferase(Phosphotransferase) domain 1"/>
    <property type="match status" value="1"/>
</dbReference>
<sequence>MSTAVKRERSDEVHQPMKRQQTIVGEHSSIPVATLLNLIPGKEQTISIDNKTVTTVGRSRSCDIILTETDISTVHCELYLIKMNIDNIERSLINIIDKSRNGTFINGNRLVKKDCILKNGDRVVFGKGCSFLFKYTASSNLQEIEDSTATSQSEHNEEFTGESVVATKSASEVVFKKPQLGFTSSQNATKKIVRTKQLSFFDKYVLGKDLGSGHYATVKEGINKVTGQTVAVKIFHPQQNDDEKKSKQFREETNILMRIHHPNIVNLLDFFIEPVSKSQIQKYLVLDKIDDGELFERIVKKTCLRQDETKAIFNQILMGLKHLHQQNIIHRDIKPENILLNITRRTNPEQKQLGPWDEDEIDIQVKIADFGLAKFTGEMQFTNTLCGTPSYVAPEVLTKKGYTSKVDMWSAGVILYVCLCGFPPFSEQLGPPSLKEQILQAKFAFYTPYWDNIDDNVLHLISHLLVLDADARYSVEDTINHPWFNDTRQANSVSLEMKRLQLSDSQMPKTYSELSCL</sequence>
<dbReference type="GO" id="GO:0000077">
    <property type="term" value="P:DNA damage checkpoint signaling"/>
    <property type="evidence" value="ECO:0007669"/>
    <property type="project" value="EnsemblFungi"/>
</dbReference>
<dbReference type="Proteomes" id="UP000001640">
    <property type="component" value="Chromosome 2"/>
</dbReference>
<feature type="region of interest" description="Disordered" evidence="5">
    <location>
        <begin position="1"/>
        <end position="23"/>
    </location>
</feature>
<dbReference type="RefSeq" id="XP_003675046.1">
    <property type="nucleotide sequence ID" value="XM_003674998.1"/>
</dbReference>
<dbReference type="EMBL" id="HE576753">
    <property type="protein sequence ID" value="CCC68675.1"/>
    <property type="molecule type" value="Genomic_DNA"/>
</dbReference>
<reference evidence="8 9" key="1">
    <citation type="journal article" date="2011" name="Proc. Natl. Acad. Sci. U.S.A.">
        <title>Evolutionary erosion of yeast sex chromosomes by mating-type switching accidents.</title>
        <authorList>
            <person name="Gordon J.L."/>
            <person name="Armisen D."/>
            <person name="Proux-Wera E."/>
            <person name="Oheigeartaigh S.S."/>
            <person name="Byrne K.P."/>
            <person name="Wolfe K.H."/>
        </authorList>
    </citation>
    <scope>NUCLEOTIDE SEQUENCE [LARGE SCALE GENOMIC DNA]</scope>
    <source>
        <strain evidence="9">ATCC 76901 / BCRC 22586 / CBS 4309 / NBRC 1992 / NRRL Y-12630</strain>
    </source>
</reference>
<evidence type="ECO:0000256" key="4">
    <source>
        <dbReference type="PROSITE-ProRule" id="PRU10141"/>
    </source>
</evidence>
<reference key="2">
    <citation type="submission" date="2011-08" db="EMBL/GenBank/DDBJ databases">
        <title>Genome sequence of Naumovozyma castellii.</title>
        <authorList>
            <person name="Gordon J.L."/>
            <person name="Armisen D."/>
            <person name="Proux-Wera E."/>
            <person name="OhEigeartaigh S.S."/>
            <person name="Byrne K.P."/>
            <person name="Wolfe K.H."/>
        </authorList>
    </citation>
    <scope>NUCLEOTIDE SEQUENCE</scope>
    <source>
        <strain>Type strain:CBS 4309</strain>
    </source>
</reference>
<dbReference type="AlphaFoldDB" id="G0V9Q8"/>
<dbReference type="SUPFAM" id="SSF49879">
    <property type="entry name" value="SMAD/FHA domain"/>
    <property type="match status" value="1"/>
</dbReference>
<feature type="binding site" evidence="4">
    <location>
        <position position="233"/>
    </location>
    <ligand>
        <name>ATP</name>
        <dbReference type="ChEBI" id="CHEBI:30616"/>
    </ligand>
</feature>
<gene>
    <name evidence="8" type="primary">NCAS0B05910</name>
    <name evidence="8" type="ordered locus">NCAS_0B05910</name>
</gene>
<dbReference type="PROSITE" id="PS00108">
    <property type="entry name" value="PROTEIN_KINASE_ST"/>
    <property type="match status" value="1"/>
</dbReference>
<dbReference type="Gene3D" id="2.60.200.20">
    <property type="match status" value="1"/>
</dbReference>
<dbReference type="InterPro" id="IPR000719">
    <property type="entry name" value="Prot_kinase_dom"/>
</dbReference>
<evidence type="ECO:0000313" key="8">
    <source>
        <dbReference type="EMBL" id="CCC68675.1"/>
    </source>
</evidence>
<dbReference type="InterPro" id="IPR008984">
    <property type="entry name" value="SMAD_FHA_dom_sf"/>
</dbReference>
<organism evidence="8 9">
    <name type="scientific">Naumovozyma castellii</name>
    <name type="common">Yeast</name>
    <name type="synonym">Saccharomyces castellii</name>
    <dbReference type="NCBI Taxonomy" id="27288"/>
    <lineage>
        <taxon>Eukaryota</taxon>
        <taxon>Fungi</taxon>
        <taxon>Dikarya</taxon>
        <taxon>Ascomycota</taxon>
        <taxon>Saccharomycotina</taxon>
        <taxon>Saccharomycetes</taxon>
        <taxon>Saccharomycetales</taxon>
        <taxon>Saccharomycetaceae</taxon>
        <taxon>Naumovozyma</taxon>
    </lineage>
</organism>
<evidence type="ECO:0008006" key="10">
    <source>
        <dbReference type="Google" id="ProtNLM"/>
    </source>
</evidence>
<feature type="domain" description="FHA" evidence="6">
    <location>
        <begin position="54"/>
        <end position="110"/>
    </location>
</feature>
<comment type="similarity">
    <text evidence="1">Belongs to the protein kinase superfamily. CAMK Ser/Thr protein kinase family. CHEK2 subfamily.</text>
</comment>
<evidence type="ECO:0000256" key="2">
    <source>
        <dbReference type="ARBA" id="ARBA00022741"/>
    </source>
</evidence>
<keyword evidence="9" id="KW-1185">Reference proteome</keyword>
<evidence type="ECO:0000259" key="6">
    <source>
        <dbReference type="PROSITE" id="PS50006"/>
    </source>
</evidence>
<dbReference type="PANTHER" id="PTHR24347">
    <property type="entry name" value="SERINE/THREONINE-PROTEIN KINASE"/>
    <property type="match status" value="1"/>
</dbReference>
<dbReference type="SMART" id="SM00220">
    <property type="entry name" value="S_TKc"/>
    <property type="match status" value="1"/>
</dbReference>
<dbReference type="GeneID" id="96902232"/>
<name>G0V9Q8_NAUCA</name>
<dbReference type="GO" id="GO:0031297">
    <property type="term" value="P:replication fork processing"/>
    <property type="evidence" value="ECO:0007669"/>
    <property type="project" value="EnsemblFungi"/>
</dbReference>
<evidence type="ECO:0000256" key="3">
    <source>
        <dbReference type="ARBA" id="ARBA00022840"/>
    </source>
</evidence>
<evidence type="ECO:0000256" key="1">
    <source>
        <dbReference type="ARBA" id="ARBA00005575"/>
    </source>
</evidence>
<dbReference type="KEGG" id="ncs:NCAS_0B05910"/>
<evidence type="ECO:0000313" key="9">
    <source>
        <dbReference type="Proteomes" id="UP000001640"/>
    </source>
</evidence>
<dbReference type="Pfam" id="PF00498">
    <property type="entry name" value="FHA"/>
    <property type="match status" value="1"/>
</dbReference>
<evidence type="ECO:0000259" key="7">
    <source>
        <dbReference type="PROSITE" id="PS50011"/>
    </source>
</evidence>
<dbReference type="Pfam" id="PF00069">
    <property type="entry name" value="Pkinase"/>
    <property type="match status" value="1"/>
</dbReference>
<dbReference type="GO" id="GO:0005524">
    <property type="term" value="F:ATP binding"/>
    <property type="evidence" value="ECO:0007669"/>
    <property type="project" value="UniProtKB-UniRule"/>
</dbReference>
<dbReference type="FunFam" id="1.10.510.10:FF:000732">
    <property type="entry name" value="Protein serine-threonine kinase"/>
    <property type="match status" value="1"/>
</dbReference>
<keyword evidence="2 4" id="KW-0547">Nucleotide-binding</keyword>
<dbReference type="GO" id="GO:0006303">
    <property type="term" value="P:double-strand break repair via nonhomologous end joining"/>
    <property type="evidence" value="ECO:0007669"/>
    <property type="project" value="EnsemblFungi"/>
</dbReference>
<dbReference type="InParanoid" id="G0V9Q8"/>
<dbReference type="InterPro" id="IPR017441">
    <property type="entry name" value="Protein_kinase_ATP_BS"/>
</dbReference>
<dbReference type="InterPro" id="IPR008271">
    <property type="entry name" value="Ser/Thr_kinase_AS"/>
</dbReference>
<dbReference type="OMA" id="MLCAVQY"/>
<evidence type="ECO:0000256" key="5">
    <source>
        <dbReference type="SAM" id="MobiDB-lite"/>
    </source>
</evidence>
<proteinExistence type="inferred from homology"/>
<accession>G0V9Q8</accession>
<dbReference type="eggNOG" id="KOG0615">
    <property type="taxonomic scope" value="Eukaryota"/>
</dbReference>